<feature type="domain" description="C-type lectin" evidence="10">
    <location>
        <begin position="409"/>
        <end position="530"/>
    </location>
</feature>
<feature type="compositionally biased region" description="Low complexity" evidence="8">
    <location>
        <begin position="188"/>
        <end position="199"/>
    </location>
</feature>
<dbReference type="OrthoDB" id="10062665at2759"/>
<name>A0A8K0AJ06_BRALA</name>
<evidence type="ECO:0000256" key="1">
    <source>
        <dbReference type="ARBA" id="ARBA00004167"/>
    </source>
</evidence>
<dbReference type="Gene3D" id="4.10.400.10">
    <property type="entry name" value="Low-density Lipoprotein Receptor"/>
    <property type="match status" value="2"/>
</dbReference>
<dbReference type="InterPro" id="IPR001304">
    <property type="entry name" value="C-type_lectin-like"/>
</dbReference>
<gene>
    <name evidence="11" type="primary">SORL1</name>
    <name evidence="11" type="ORF">BLAG_LOCUS25169</name>
</gene>
<keyword evidence="5 9" id="KW-0472">Membrane</keyword>
<dbReference type="Pfam" id="PF00057">
    <property type="entry name" value="Ldl_recept_a"/>
    <property type="match status" value="1"/>
</dbReference>
<dbReference type="InterPro" id="IPR002172">
    <property type="entry name" value="LDrepeatLR_classA_rpt"/>
</dbReference>
<keyword evidence="3" id="KW-0677">Repeat</keyword>
<sequence>MIFRFLVMEKKPPPHAVDRPSDLPGCVTTKEEESYLEVEQVYRYVTTGSLYRTLSGVSHQSTRSVHLGQDSDVSESRERWSWRAVVVGVVAFVLAITLALALNFSVPTGSSDQVEEEGDGIREDLPPKQQKPGTTEQHNLRPEESGTVYSSSGVSDNVTGPSPDPSTSPTNHITAESTAQPTSVAEGTTQTDTTSSTQSLGKPAPTSPPTSSSTGVTTTLQHVSPTVAVIELSTLAPSTQLVFTERGYILYGGLGQYPCADADRTGAVIPVYQVCDATPDCPDGSDEQEMLCPPLACWSVLKPIRNAQDCDNRVHCSDGKDEDPDRCAPFQCADGSRLVPRYWKCDGVAQCPDGSDEDTAMCRPFSCARRQRDSSVPWFRTCDGLMDCDDGSDEWAPHCSVCDIGWMEHQGLCFLFYVYGELPWAVARDACQTFSPGADLLVVDKPEVINFVSKTIRSLDPRWKKGKGFLWWIGFHGQTAGKDYTWLDGTTVSPAALDNGRCGALKFPGANKPHQYAAETCEVKLNFVCRTLPRQVKRN</sequence>
<feature type="compositionally biased region" description="Low complexity" evidence="8">
    <location>
        <begin position="159"/>
        <end position="170"/>
    </location>
</feature>
<proteinExistence type="predicted"/>
<comment type="subcellular location">
    <subcellularLocation>
        <location evidence="1">Membrane</location>
        <topology evidence="1">Single-pass membrane protein</topology>
    </subcellularLocation>
</comment>
<organism evidence="11 12">
    <name type="scientific">Branchiostoma lanceolatum</name>
    <name type="common">Common lancelet</name>
    <name type="synonym">Amphioxus lanceolatum</name>
    <dbReference type="NCBI Taxonomy" id="7740"/>
    <lineage>
        <taxon>Eukaryota</taxon>
        <taxon>Metazoa</taxon>
        <taxon>Chordata</taxon>
        <taxon>Cephalochordata</taxon>
        <taxon>Leptocardii</taxon>
        <taxon>Amphioxiformes</taxon>
        <taxon>Branchiostomatidae</taxon>
        <taxon>Branchiostoma</taxon>
    </lineage>
</organism>
<dbReference type="AlphaFoldDB" id="A0A8K0AJ06"/>
<dbReference type="Gene3D" id="3.10.100.10">
    <property type="entry name" value="Mannose-Binding Protein A, subunit A"/>
    <property type="match status" value="1"/>
</dbReference>
<dbReference type="GO" id="GO:0005886">
    <property type="term" value="C:plasma membrane"/>
    <property type="evidence" value="ECO:0007669"/>
    <property type="project" value="TreeGrafter"/>
</dbReference>
<dbReference type="PRINTS" id="PR00261">
    <property type="entry name" value="LDLRECEPTOR"/>
</dbReference>
<comment type="caution">
    <text evidence="7">Lacks conserved residue(s) required for the propagation of feature annotation.</text>
</comment>
<feature type="compositionally biased region" description="Polar residues" evidence="8">
    <location>
        <begin position="147"/>
        <end position="158"/>
    </location>
</feature>
<dbReference type="SMART" id="SM00192">
    <property type="entry name" value="LDLa"/>
    <property type="match status" value="3"/>
</dbReference>
<keyword evidence="6" id="KW-1015">Disulfide bond</keyword>
<keyword evidence="2 9" id="KW-0812">Transmembrane</keyword>
<dbReference type="PROSITE" id="PS50068">
    <property type="entry name" value="LDLRA_2"/>
    <property type="match status" value="3"/>
</dbReference>
<dbReference type="GO" id="GO:0016192">
    <property type="term" value="P:vesicle-mediated transport"/>
    <property type="evidence" value="ECO:0007669"/>
    <property type="project" value="UniProtKB-ARBA"/>
</dbReference>
<dbReference type="CDD" id="cd00112">
    <property type="entry name" value="LDLa"/>
    <property type="match status" value="2"/>
</dbReference>
<evidence type="ECO:0000256" key="4">
    <source>
        <dbReference type="ARBA" id="ARBA00022989"/>
    </source>
</evidence>
<dbReference type="InterPro" id="IPR016186">
    <property type="entry name" value="C-type_lectin-like/link_sf"/>
</dbReference>
<dbReference type="PANTHER" id="PTHR24270:SF62">
    <property type="entry name" value="LOW-DENSITY LIPOPROTEIN RECEPTOR-RELATED PROTEIN 2"/>
    <property type="match status" value="1"/>
</dbReference>
<protein>
    <submittedName>
        <fullName evidence="11">SORL1 protein</fullName>
    </submittedName>
</protein>
<feature type="region of interest" description="Disordered" evidence="8">
    <location>
        <begin position="108"/>
        <end position="217"/>
    </location>
</feature>
<feature type="transmembrane region" description="Helical" evidence="9">
    <location>
        <begin position="84"/>
        <end position="104"/>
    </location>
</feature>
<evidence type="ECO:0000313" key="11">
    <source>
        <dbReference type="EMBL" id="CAH1274013.1"/>
    </source>
</evidence>
<evidence type="ECO:0000256" key="8">
    <source>
        <dbReference type="SAM" id="MobiDB-lite"/>
    </source>
</evidence>
<reference evidence="11" key="1">
    <citation type="submission" date="2022-01" db="EMBL/GenBank/DDBJ databases">
        <authorList>
            <person name="Braso-Vives M."/>
        </authorList>
    </citation>
    <scope>NUCLEOTIDE SEQUENCE</scope>
</reference>
<dbReference type="SUPFAM" id="SSF57424">
    <property type="entry name" value="LDL receptor-like module"/>
    <property type="match status" value="2"/>
</dbReference>
<dbReference type="InterPro" id="IPR036055">
    <property type="entry name" value="LDL_receptor-like_sf"/>
</dbReference>
<dbReference type="InterPro" id="IPR016187">
    <property type="entry name" value="CTDL_fold"/>
</dbReference>
<dbReference type="CDD" id="cd00037">
    <property type="entry name" value="CLECT"/>
    <property type="match status" value="1"/>
</dbReference>
<accession>A0A8K0AJ06</accession>
<dbReference type="PANTHER" id="PTHR24270">
    <property type="entry name" value="LOW-DENSITY LIPOPROTEIN RECEPTOR-RELATED"/>
    <property type="match status" value="1"/>
</dbReference>
<evidence type="ECO:0000259" key="10">
    <source>
        <dbReference type="PROSITE" id="PS50041"/>
    </source>
</evidence>
<dbReference type="Pfam" id="PF00059">
    <property type="entry name" value="Lectin_C"/>
    <property type="match status" value="1"/>
</dbReference>
<evidence type="ECO:0000256" key="6">
    <source>
        <dbReference type="ARBA" id="ARBA00023157"/>
    </source>
</evidence>
<feature type="compositionally biased region" description="Polar residues" evidence="8">
    <location>
        <begin position="171"/>
        <end position="187"/>
    </location>
</feature>
<dbReference type="SMART" id="SM00034">
    <property type="entry name" value="CLECT"/>
    <property type="match status" value="1"/>
</dbReference>
<dbReference type="Proteomes" id="UP000838412">
    <property type="component" value="Chromosome 9"/>
</dbReference>
<evidence type="ECO:0000256" key="5">
    <source>
        <dbReference type="ARBA" id="ARBA00023136"/>
    </source>
</evidence>
<dbReference type="EMBL" id="OV696694">
    <property type="protein sequence ID" value="CAH1274013.1"/>
    <property type="molecule type" value="Genomic_DNA"/>
</dbReference>
<evidence type="ECO:0000256" key="2">
    <source>
        <dbReference type="ARBA" id="ARBA00022692"/>
    </source>
</evidence>
<keyword evidence="12" id="KW-1185">Reference proteome</keyword>
<evidence type="ECO:0000313" key="12">
    <source>
        <dbReference type="Proteomes" id="UP000838412"/>
    </source>
</evidence>
<dbReference type="SUPFAM" id="SSF56436">
    <property type="entry name" value="C-type lectin-like"/>
    <property type="match status" value="1"/>
</dbReference>
<keyword evidence="4 9" id="KW-1133">Transmembrane helix</keyword>
<evidence type="ECO:0000256" key="7">
    <source>
        <dbReference type="PROSITE-ProRule" id="PRU00124"/>
    </source>
</evidence>
<dbReference type="PROSITE" id="PS50041">
    <property type="entry name" value="C_TYPE_LECTIN_2"/>
    <property type="match status" value="1"/>
</dbReference>
<dbReference type="InterPro" id="IPR050685">
    <property type="entry name" value="LDLR"/>
</dbReference>
<evidence type="ECO:0000256" key="3">
    <source>
        <dbReference type="ARBA" id="ARBA00022737"/>
    </source>
</evidence>
<evidence type="ECO:0000256" key="9">
    <source>
        <dbReference type="SAM" id="Phobius"/>
    </source>
</evidence>